<evidence type="ECO:0000256" key="1">
    <source>
        <dbReference type="ARBA" id="ARBA00004167"/>
    </source>
</evidence>
<proteinExistence type="predicted"/>
<comment type="subcellular location">
    <subcellularLocation>
        <location evidence="1">Membrane</location>
        <topology evidence="1">Single-pass membrane protein</topology>
    </subcellularLocation>
</comment>
<keyword evidence="2 6" id="KW-0812">Transmembrane</keyword>
<keyword evidence="8" id="KW-1185">Reference proteome</keyword>
<sequence>MCVELETTAQEVLGKLRSHTLFQSKWDTAALIIFLIFLGTVLLFLLLVCIHCCCYSCCSRRVSRPQKVSSKQVSPTGPPRLGGRQGRPGTALGRGGCRGSRGEGLVGHTPACLSCRYTPGEWITWPWSLNTASPQPPCLWVLLGSSDNASFAQSRSLQCVLSFPARGGQCGHSLLYPDAHLLPHSSRPAGLFPDPK</sequence>
<dbReference type="Ensembl" id="ENSCAFT00020036941.1">
    <property type="protein sequence ID" value="ENSCAFP00020031998.1"/>
    <property type="gene ID" value="ENSCAFG00020024934.1"/>
</dbReference>
<dbReference type="AlphaFoldDB" id="A0A8C0LLQ5"/>
<dbReference type="Pfam" id="PF15831">
    <property type="entry name" value="SMIM5_18_22"/>
    <property type="match status" value="1"/>
</dbReference>
<keyword evidence="4 6" id="KW-0472">Membrane</keyword>
<reference evidence="7" key="2">
    <citation type="submission" date="2025-09" db="UniProtKB">
        <authorList>
            <consortium name="Ensembl"/>
        </authorList>
    </citation>
    <scope>IDENTIFICATION</scope>
</reference>
<reference evidence="7" key="1">
    <citation type="submission" date="2025-08" db="UniProtKB">
        <authorList>
            <consortium name="Ensembl"/>
        </authorList>
    </citation>
    <scope>IDENTIFICATION</scope>
</reference>
<dbReference type="InterPro" id="IPR031671">
    <property type="entry name" value="SMIM5/18/22"/>
</dbReference>
<feature type="region of interest" description="Disordered" evidence="5">
    <location>
        <begin position="69"/>
        <end position="95"/>
    </location>
</feature>
<evidence type="ECO:0000256" key="2">
    <source>
        <dbReference type="ARBA" id="ARBA00022692"/>
    </source>
</evidence>
<evidence type="ECO:0000256" key="4">
    <source>
        <dbReference type="ARBA" id="ARBA00023136"/>
    </source>
</evidence>
<dbReference type="PANTHER" id="PTHR36982">
    <property type="entry name" value="CLCA DOMAIN-CONTAINING PROTEIN"/>
    <property type="match status" value="1"/>
</dbReference>
<dbReference type="GO" id="GO:0042127">
    <property type="term" value="P:regulation of cell population proliferation"/>
    <property type="evidence" value="ECO:0007669"/>
    <property type="project" value="TreeGrafter"/>
</dbReference>
<dbReference type="GeneTree" id="ENSGT00770000120884"/>
<organism evidence="7 8">
    <name type="scientific">Canis lupus dingo</name>
    <name type="common">dingo</name>
    <dbReference type="NCBI Taxonomy" id="286419"/>
    <lineage>
        <taxon>Eukaryota</taxon>
        <taxon>Metazoa</taxon>
        <taxon>Chordata</taxon>
        <taxon>Craniata</taxon>
        <taxon>Vertebrata</taxon>
        <taxon>Euteleostomi</taxon>
        <taxon>Mammalia</taxon>
        <taxon>Eutheria</taxon>
        <taxon>Laurasiatheria</taxon>
        <taxon>Carnivora</taxon>
        <taxon>Caniformia</taxon>
        <taxon>Canidae</taxon>
        <taxon>Canis</taxon>
    </lineage>
</organism>
<accession>A0A8C0LLQ5</accession>
<keyword evidence="3 6" id="KW-1133">Transmembrane helix</keyword>
<evidence type="ECO:0000256" key="6">
    <source>
        <dbReference type="SAM" id="Phobius"/>
    </source>
</evidence>
<protein>
    <recommendedName>
        <fullName evidence="9">Small integral membrane protein 22</fullName>
    </recommendedName>
</protein>
<evidence type="ECO:0000256" key="5">
    <source>
        <dbReference type="SAM" id="MobiDB-lite"/>
    </source>
</evidence>
<feature type="transmembrane region" description="Helical" evidence="6">
    <location>
        <begin position="29"/>
        <end position="58"/>
    </location>
</feature>
<evidence type="ECO:0000313" key="7">
    <source>
        <dbReference type="Ensembl" id="ENSCAFP00020031998.1"/>
    </source>
</evidence>
<name>A0A8C0LLQ5_CANLU</name>
<dbReference type="Proteomes" id="UP000694391">
    <property type="component" value="Unplaced"/>
</dbReference>
<dbReference type="GO" id="GO:0016020">
    <property type="term" value="C:membrane"/>
    <property type="evidence" value="ECO:0007669"/>
    <property type="project" value="UniProtKB-SubCell"/>
</dbReference>
<evidence type="ECO:0000256" key="3">
    <source>
        <dbReference type="ARBA" id="ARBA00022989"/>
    </source>
</evidence>
<evidence type="ECO:0008006" key="9">
    <source>
        <dbReference type="Google" id="ProtNLM"/>
    </source>
</evidence>
<dbReference type="PANTHER" id="PTHR36982:SF3">
    <property type="entry name" value="SMALL INTEGRAL MEMBRANE PROTEIN 22"/>
    <property type="match status" value="1"/>
</dbReference>
<dbReference type="InterPro" id="IPR053081">
    <property type="entry name" value="SIM_Modulators"/>
</dbReference>
<evidence type="ECO:0000313" key="8">
    <source>
        <dbReference type="Proteomes" id="UP000694391"/>
    </source>
</evidence>